<comment type="caution">
    <text evidence="13">The sequence shown here is derived from an EMBL/GenBank/DDBJ whole genome shotgun (WGS) entry which is preliminary data.</text>
</comment>
<keyword evidence="5 11" id="KW-0493">Microtubule</keyword>
<gene>
    <name evidence="13" type="ORF">B4U80_00898</name>
</gene>
<evidence type="ECO:0000256" key="12">
    <source>
        <dbReference type="SAM" id="MobiDB-lite"/>
    </source>
</evidence>
<evidence type="ECO:0000256" key="7">
    <source>
        <dbReference type="ARBA" id="ARBA00022840"/>
    </source>
</evidence>
<evidence type="ECO:0000256" key="5">
    <source>
        <dbReference type="ARBA" id="ARBA00022701"/>
    </source>
</evidence>
<comment type="similarity">
    <text evidence="2 11">Belongs to the dynein light intermediate chain family.</text>
</comment>
<keyword evidence="6 11" id="KW-0547">Nucleotide-binding</keyword>
<dbReference type="PANTHER" id="PTHR12688:SF0">
    <property type="entry name" value="DYNEIN LIGHT INTERMEDIATE CHAIN"/>
    <property type="match status" value="1"/>
</dbReference>
<feature type="region of interest" description="Disordered" evidence="12">
    <location>
        <begin position="421"/>
        <end position="464"/>
    </location>
</feature>
<keyword evidence="9 11" id="KW-0505">Motor protein</keyword>
<reference evidence="13 14" key="1">
    <citation type="journal article" date="2018" name="Gigascience">
        <title>Genomes of trombidid mites reveal novel predicted allergens and laterally-transferred genes associated with secondary metabolism.</title>
        <authorList>
            <person name="Dong X."/>
            <person name="Chaisiri K."/>
            <person name="Xia D."/>
            <person name="Armstrong S.D."/>
            <person name="Fang Y."/>
            <person name="Donnelly M.J."/>
            <person name="Kadowaki T."/>
            <person name="McGarry J.W."/>
            <person name="Darby A.C."/>
            <person name="Makepeace B.L."/>
        </authorList>
    </citation>
    <scope>NUCLEOTIDE SEQUENCE [LARGE SCALE GENOMIC DNA]</scope>
    <source>
        <strain evidence="13">UoL-UT</strain>
    </source>
</reference>
<feature type="compositionally biased region" description="Polar residues" evidence="12">
    <location>
        <begin position="364"/>
        <end position="380"/>
    </location>
</feature>
<dbReference type="GO" id="GO:0005813">
    <property type="term" value="C:centrosome"/>
    <property type="evidence" value="ECO:0007669"/>
    <property type="project" value="TreeGrafter"/>
</dbReference>
<organism evidence="13 14">
    <name type="scientific">Leptotrombidium deliense</name>
    <dbReference type="NCBI Taxonomy" id="299467"/>
    <lineage>
        <taxon>Eukaryota</taxon>
        <taxon>Metazoa</taxon>
        <taxon>Ecdysozoa</taxon>
        <taxon>Arthropoda</taxon>
        <taxon>Chelicerata</taxon>
        <taxon>Arachnida</taxon>
        <taxon>Acari</taxon>
        <taxon>Acariformes</taxon>
        <taxon>Trombidiformes</taxon>
        <taxon>Prostigmata</taxon>
        <taxon>Anystina</taxon>
        <taxon>Parasitengona</taxon>
        <taxon>Trombiculoidea</taxon>
        <taxon>Trombiculidae</taxon>
        <taxon>Leptotrombidium</taxon>
    </lineage>
</organism>
<proteinExistence type="inferred from homology"/>
<dbReference type="Proteomes" id="UP000288716">
    <property type="component" value="Unassembled WGS sequence"/>
</dbReference>
<dbReference type="STRING" id="299467.A0A443SH92"/>
<dbReference type="GO" id="GO:0007018">
    <property type="term" value="P:microtubule-based movement"/>
    <property type="evidence" value="ECO:0007669"/>
    <property type="project" value="InterPro"/>
</dbReference>
<evidence type="ECO:0000313" key="13">
    <source>
        <dbReference type="EMBL" id="RWS26890.1"/>
    </source>
</evidence>
<dbReference type="SUPFAM" id="SSF52540">
    <property type="entry name" value="P-loop containing nucleoside triphosphate hydrolases"/>
    <property type="match status" value="1"/>
</dbReference>
<dbReference type="InterPro" id="IPR022780">
    <property type="entry name" value="Dynein_light_int_chain"/>
</dbReference>
<name>A0A443SH92_9ACAR</name>
<dbReference type="InterPro" id="IPR027417">
    <property type="entry name" value="P-loop_NTPase"/>
</dbReference>
<comment type="subcellular location">
    <subcellularLocation>
        <location evidence="1 11">Cytoplasm</location>
        <location evidence="1 11">Cytoskeleton</location>
    </subcellularLocation>
</comment>
<evidence type="ECO:0000256" key="1">
    <source>
        <dbReference type="ARBA" id="ARBA00004245"/>
    </source>
</evidence>
<dbReference type="EMBL" id="NCKV01002399">
    <property type="protein sequence ID" value="RWS26890.1"/>
    <property type="molecule type" value="Genomic_DNA"/>
</dbReference>
<keyword evidence="8 11" id="KW-0243">Dynein</keyword>
<evidence type="ECO:0000256" key="4">
    <source>
        <dbReference type="ARBA" id="ARBA00022490"/>
    </source>
</evidence>
<evidence type="ECO:0000256" key="11">
    <source>
        <dbReference type="RuleBase" id="RU366047"/>
    </source>
</evidence>
<dbReference type="GO" id="GO:0005874">
    <property type="term" value="C:microtubule"/>
    <property type="evidence" value="ECO:0007669"/>
    <property type="project" value="UniProtKB-KW"/>
</dbReference>
<dbReference type="PANTHER" id="PTHR12688">
    <property type="entry name" value="DYNEIN LIGHT INTERMEDIATE CHAIN"/>
    <property type="match status" value="1"/>
</dbReference>
<comment type="function">
    <text evidence="11">Acts as one of several non-catalytic accessory components of the cytoplasmic dynein 1 complex that are thought to be involved in linking dynein to cargos and to adapter proteins that regulate dynein function. Cytoplasmic dynein 1 acts as a motor for the intracellular retrograde motility of vesicles and organelles along microtubules. May play a role in binding dynein to membranous organelles or chromosomes.</text>
</comment>
<dbReference type="Pfam" id="PF05783">
    <property type="entry name" value="DLIC"/>
    <property type="match status" value="1"/>
</dbReference>
<dbReference type="InterPro" id="IPR008467">
    <property type="entry name" value="Dynein1_light_intermed_chain"/>
</dbReference>
<keyword evidence="4 11" id="KW-0963">Cytoplasm</keyword>
<evidence type="ECO:0000256" key="3">
    <source>
        <dbReference type="ARBA" id="ARBA00022448"/>
    </source>
</evidence>
<accession>A0A443SH92</accession>
<comment type="subunit">
    <text evidence="11">Homodimer. The cytoplasmic dynein 1 complex consists of two catalytic heavy chains (HCs) and a number of non-catalytic subunits presented by intermediate chains (ICs).</text>
</comment>
<evidence type="ECO:0000256" key="6">
    <source>
        <dbReference type="ARBA" id="ARBA00022741"/>
    </source>
</evidence>
<dbReference type="GO" id="GO:0000226">
    <property type="term" value="P:microtubule cytoskeleton organization"/>
    <property type="evidence" value="ECO:0007669"/>
    <property type="project" value="TreeGrafter"/>
</dbReference>
<dbReference type="GO" id="GO:0005524">
    <property type="term" value="F:ATP binding"/>
    <property type="evidence" value="ECO:0007669"/>
    <property type="project" value="UniProtKB-KW"/>
</dbReference>
<sequence>MENGECNEEHVWLTILQQVQSSSSNKLPSNKAVLVCGENETGKTSLIAKMQGNEDPKKGSGLEYHHLLVRDEYRDEQTRLGVWVLDGDLYHQNLLKFSLNENSFPGTTVLLVASMTHPWDILDSLEKWANILEEHIERLKMKPEKLNHFKQLVMKRYLDYISPGDEIEGLVTSPVKSRSESVCDGLVDSTSSNLNCNADSLGENVLTHNLGLDIVVVITKTDYMSTLEKEFDYKEEAFDFIQQAVRKFCLKYGASLFYVSAKVNKNCDLLYKYLVHRIYGLPFKTPALVVEKDAVFIPAGWDSEKKIAILYENIQSCNPDDNYNDIILKPNTKRPLQKDIEISAEEDQVFLLKMQAQLNQNVPSVGVTNQSPNIRNSPSIQKPLDRRSIGGSPVPGVPIDGTKNSPAGEGVLQNFFNSLLNRRSGAGTGTTPPRHGTERDTRSIAEELHRMTGGTTTTTGPNTP</sequence>
<protein>
    <recommendedName>
        <fullName evidence="11">Dynein light intermediate chain</fullName>
    </recommendedName>
</protein>
<evidence type="ECO:0000256" key="8">
    <source>
        <dbReference type="ARBA" id="ARBA00023017"/>
    </source>
</evidence>
<feature type="region of interest" description="Disordered" evidence="12">
    <location>
        <begin position="364"/>
        <end position="391"/>
    </location>
</feature>
<feature type="compositionally biased region" description="Low complexity" evidence="12">
    <location>
        <begin position="452"/>
        <end position="464"/>
    </location>
</feature>
<dbReference type="AlphaFoldDB" id="A0A443SH92"/>
<evidence type="ECO:0000256" key="10">
    <source>
        <dbReference type="ARBA" id="ARBA00023212"/>
    </source>
</evidence>
<dbReference type="GO" id="GO:0005868">
    <property type="term" value="C:cytoplasmic dynein complex"/>
    <property type="evidence" value="ECO:0007669"/>
    <property type="project" value="UniProtKB-UniRule"/>
</dbReference>
<evidence type="ECO:0000256" key="9">
    <source>
        <dbReference type="ARBA" id="ARBA00023175"/>
    </source>
</evidence>
<dbReference type="GO" id="GO:0045504">
    <property type="term" value="F:dynein heavy chain binding"/>
    <property type="evidence" value="ECO:0007669"/>
    <property type="project" value="TreeGrafter"/>
</dbReference>
<keyword evidence="14" id="KW-1185">Reference proteome</keyword>
<dbReference type="OrthoDB" id="27603at2759"/>
<dbReference type="CDD" id="cd00882">
    <property type="entry name" value="Ras_like_GTPase"/>
    <property type="match status" value="1"/>
</dbReference>
<feature type="compositionally biased region" description="Basic and acidic residues" evidence="12">
    <location>
        <begin position="435"/>
        <end position="450"/>
    </location>
</feature>
<dbReference type="VEuPathDB" id="VectorBase:LDEU005150"/>
<keyword evidence="7 11" id="KW-0067">ATP-binding</keyword>
<keyword evidence="10 11" id="KW-0206">Cytoskeleton</keyword>
<keyword evidence="3 11" id="KW-0813">Transport</keyword>
<dbReference type="Gene3D" id="3.40.50.300">
    <property type="entry name" value="P-loop containing nucleotide triphosphate hydrolases"/>
    <property type="match status" value="1"/>
</dbReference>
<evidence type="ECO:0000313" key="14">
    <source>
        <dbReference type="Proteomes" id="UP000288716"/>
    </source>
</evidence>
<evidence type="ECO:0000256" key="2">
    <source>
        <dbReference type="ARBA" id="ARBA00006831"/>
    </source>
</evidence>